<dbReference type="PANTHER" id="PTHR45818:SF3">
    <property type="entry name" value="PROTEIN VAV"/>
    <property type="match status" value="1"/>
</dbReference>
<name>A0A1E3QVZ3_9ASCO</name>
<dbReference type="Proteomes" id="UP000094336">
    <property type="component" value="Unassembled WGS sequence"/>
</dbReference>
<dbReference type="InterPro" id="IPR000219">
    <property type="entry name" value="DH_dom"/>
</dbReference>
<gene>
    <name evidence="2" type="ORF">BABINDRAFT_165277</name>
</gene>
<feature type="domain" description="DH" evidence="1">
    <location>
        <begin position="143"/>
        <end position="353"/>
    </location>
</feature>
<dbReference type="PROSITE" id="PS50010">
    <property type="entry name" value="DH_2"/>
    <property type="match status" value="1"/>
</dbReference>
<dbReference type="OrthoDB" id="8059989at2759"/>
<dbReference type="Pfam" id="PF00621">
    <property type="entry name" value="RhoGEF"/>
    <property type="match status" value="1"/>
</dbReference>
<accession>A0A1E3QVZ3</accession>
<dbReference type="STRING" id="984486.A0A1E3QVZ3"/>
<dbReference type="SMART" id="SM00325">
    <property type="entry name" value="RhoGEF"/>
    <property type="match status" value="1"/>
</dbReference>
<sequence length="697" mass="78132">MNLLISPTQIQCSLTDPLSSPTHLVLSGNATSYPAEFDETESILNESVTLSSLLSSNPFKLCQDFFSALQFDSSDILKPPTVSFKDVEQSPGSNLNKFQLLMDKSPLSVVSLAPCDGLSSMNSPILSVSYSPEINANYKQNLLRRKLLEELINSEESYVSSLKLLVTVYLQPALDSRRPATGIPIIALFEVSTLLLSVHQTLLLQLHRLFRVKYREASTNSETIASVFSSTITAAAADLVANIGVSPFLYIAYCAIYEEVLQLIHHASINSSVEKVNWLQGCRKFLETSQPSDNHLDLSFVSLAQKPISRISKYRLVLETLLKHTSLTDASAYQQTENALDILINKLQIINDLPGNLIVVECTQQLSSLLYFPSTKSVPLEFFGKVLLTGALNCCWVDRNKKVRSEYMCCFLFKSHFILADAAKNSTKANVKFVISLSASKIILQGTEDLCFSEGLNTRYAHCFKLFFEKQFSVFEILMIAMNEQELVIWQEKLDLLINFVNGPYQWDYSASDMEYDLASEIPSTICALDVCVSKSRELSSLSSCYFSEVIPLRILHFVETQTAGEEGNPKLRDRNRCTEICVKKLQRLHSQTRLGPLWSHELPLLPERSRSFHGTIRSLRLHTLITTPESSIDPTLDLMEVEHSRGRVTRVCSGSLIFHVSEKHPDSHDGDPSMIRRASSTITSLFRSRSKPSYQG</sequence>
<dbReference type="RefSeq" id="XP_018987082.1">
    <property type="nucleotide sequence ID" value="XM_019130318.1"/>
</dbReference>
<evidence type="ECO:0000259" key="1">
    <source>
        <dbReference type="PROSITE" id="PS50010"/>
    </source>
</evidence>
<dbReference type="InterPro" id="IPR035899">
    <property type="entry name" value="DBL_dom_sf"/>
</dbReference>
<protein>
    <recommendedName>
        <fullName evidence="1">DH domain-containing protein</fullName>
    </recommendedName>
</protein>
<dbReference type="Gene3D" id="1.20.900.10">
    <property type="entry name" value="Dbl homology (DH) domain"/>
    <property type="match status" value="1"/>
</dbReference>
<dbReference type="EMBL" id="KV454427">
    <property type="protein sequence ID" value="ODQ81754.1"/>
    <property type="molecule type" value="Genomic_DNA"/>
</dbReference>
<dbReference type="AlphaFoldDB" id="A0A1E3QVZ3"/>
<keyword evidence="3" id="KW-1185">Reference proteome</keyword>
<dbReference type="GO" id="GO:0005737">
    <property type="term" value="C:cytoplasm"/>
    <property type="evidence" value="ECO:0007669"/>
    <property type="project" value="TreeGrafter"/>
</dbReference>
<proteinExistence type="predicted"/>
<dbReference type="GO" id="GO:0005085">
    <property type="term" value="F:guanyl-nucleotide exchange factor activity"/>
    <property type="evidence" value="ECO:0007669"/>
    <property type="project" value="InterPro"/>
</dbReference>
<dbReference type="GeneID" id="30148171"/>
<dbReference type="SUPFAM" id="SSF48065">
    <property type="entry name" value="DBL homology domain (DH-domain)"/>
    <property type="match status" value="1"/>
</dbReference>
<reference evidence="3" key="1">
    <citation type="submission" date="2016-05" db="EMBL/GenBank/DDBJ databases">
        <title>Comparative genomics of biotechnologically important yeasts.</title>
        <authorList>
            <consortium name="DOE Joint Genome Institute"/>
            <person name="Riley R."/>
            <person name="Haridas S."/>
            <person name="Wolfe K.H."/>
            <person name="Lopes M.R."/>
            <person name="Hittinger C.T."/>
            <person name="Goker M."/>
            <person name="Salamov A."/>
            <person name="Wisecaver J."/>
            <person name="Long T.M."/>
            <person name="Aerts A.L."/>
            <person name="Barry K."/>
            <person name="Choi C."/>
            <person name="Clum A."/>
            <person name="Coughlan A.Y."/>
            <person name="Deshpande S."/>
            <person name="Douglass A.P."/>
            <person name="Hanson S.J."/>
            <person name="Klenk H.-P."/>
            <person name="Labutti K."/>
            <person name="Lapidus A."/>
            <person name="Lindquist E."/>
            <person name="Lipzen A."/>
            <person name="Meier-Kolthoff J.P."/>
            <person name="Ohm R.A."/>
            <person name="Otillar R.P."/>
            <person name="Pangilinan J."/>
            <person name="Peng Y."/>
            <person name="Rokas A."/>
            <person name="Rosa C.A."/>
            <person name="Scheuner C."/>
            <person name="Sibirny A.A."/>
            <person name="Slot J.C."/>
            <person name="Stielow J.B."/>
            <person name="Sun H."/>
            <person name="Kurtzman C.P."/>
            <person name="Blackwell M."/>
            <person name="Grigoriev I.V."/>
            <person name="Jeffries T.W."/>
        </authorList>
    </citation>
    <scope>NUCLEOTIDE SEQUENCE [LARGE SCALE GENOMIC DNA]</scope>
    <source>
        <strain evidence="3">NRRL Y-12698</strain>
    </source>
</reference>
<evidence type="ECO:0000313" key="3">
    <source>
        <dbReference type="Proteomes" id="UP000094336"/>
    </source>
</evidence>
<dbReference type="PANTHER" id="PTHR45818">
    <property type="entry name" value="PROTEIN VAV"/>
    <property type="match status" value="1"/>
</dbReference>
<evidence type="ECO:0000313" key="2">
    <source>
        <dbReference type="EMBL" id="ODQ81754.1"/>
    </source>
</evidence>
<organism evidence="2 3">
    <name type="scientific">Babjeviella inositovora NRRL Y-12698</name>
    <dbReference type="NCBI Taxonomy" id="984486"/>
    <lineage>
        <taxon>Eukaryota</taxon>
        <taxon>Fungi</taxon>
        <taxon>Dikarya</taxon>
        <taxon>Ascomycota</taxon>
        <taxon>Saccharomycotina</taxon>
        <taxon>Pichiomycetes</taxon>
        <taxon>Serinales incertae sedis</taxon>
        <taxon>Babjeviella</taxon>
    </lineage>
</organism>